<organism evidence="2 3">
    <name type="scientific">Metapseudomonas otitidis</name>
    <dbReference type="NCBI Taxonomy" id="319939"/>
    <lineage>
        <taxon>Bacteria</taxon>
        <taxon>Pseudomonadati</taxon>
        <taxon>Pseudomonadota</taxon>
        <taxon>Gammaproteobacteria</taxon>
        <taxon>Pseudomonadales</taxon>
        <taxon>Pseudomonadaceae</taxon>
        <taxon>Metapseudomonas</taxon>
    </lineage>
</organism>
<reference evidence="2 3" key="1">
    <citation type="submission" date="2023-10" db="EMBL/GenBank/DDBJ databases">
        <title>Pseudomonas otitidis isolated from a paediatric patient with cystic fibrosis in Chile.</title>
        <authorList>
            <person name="Amsteins-Romero L."/>
            <person name="Opazo-Capurro A."/>
            <person name="Matus-Kohler M."/>
            <person name="Gonzalez-Rocha G."/>
        </authorList>
    </citation>
    <scope>NUCLEOTIDE SEQUENCE [LARGE SCALE GENOMIC DNA]</scope>
    <source>
        <strain evidence="2 3">P-714</strain>
    </source>
</reference>
<dbReference type="RefSeq" id="WP_317234579.1">
    <property type="nucleotide sequence ID" value="NZ_JAWJUL010000168.1"/>
</dbReference>
<sequence>MLNIDAHQRLRNAMEAEIVARVPDTQQARHILDACMRQVLLALLQQQLARSELDRQFREFHRDPKASAPAWAFRSPGTRPQRKPLR</sequence>
<dbReference type="Proteomes" id="UP001273935">
    <property type="component" value="Unassembled WGS sequence"/>
</dbReference>
<evidence type="ECO:0008006" key="4">
    <source>
        <dbReference type="Google" id="ProtNLM"/>
    </source>
</evidence>
<keyword evidence="3" id="KW-1185">Reference proteome</keyword>
<gene>
    <name evidence="2" type="ORF">R0G64_27775</name>
</gene>
<feature type="region of interest" description="Disordered" evidence="1">
    <location>
        <begin position="61"/>
        <end position="86"/>
    </location>
</feature>
<protein>
    <recommendedName>
        <fullName evidence="4">Transposase, Mutator family</fullName>
    </recommendedName>
</protein>
<evidence type="ECO:0000313" key="2">
    <source>
        <dbReference type="EMBL" id="MDV3443217.1"/>
    </source>
</evidence>
<dbReference type="EMBL" id="JAWJUL010000168">
    <property type="protein sequence ID" value="MDV3443217.1"/>
    <property type="molecule type" value="Genomic_DNA"/>
</dbReference>
<name>A0ABU3XZ81_9GAMM</name>
<comment type="caution">
    <text evidence="2">The sequence shown here is derived from an EMBL/GenBank/DDBJ whole genome shotgun (WGS) entry which is preliminary data.</text>
</comment>
<evidence type="ECO:0000313" key="3">
    <source>
        <dbReference type="Proteomes" id="UP001273935"/>
    </source>
</evidence>
<evidence type="ECO:0000256" key="1">
    <source>
        <dbReference type="SAM" id="MobiDB-lite"/>
    </source>
</evidence>
<accession>A0ABU3XZ81</accession>
<proteinExistence type="predicted"/>